<keyword evidence="3" id="KW-1185">Reference proteome</keyword>
<dbReference type="EMBL" id="JAERRB010000001">
    <property type="protein sequence ID" value="MBL0740048.1"/>
    <property type="molecule type" value="Genomic_DNA"/>
</dbReference>
<dbReference type="RefSeq" id="WP_202007031.1">
    <property type="nucleotide sequence ID" value="NZ_JAERRB010000001.1"/>
</dbReference>
<evidence type="ECO:0000259" key="1">
    <source>
        <dbReference type="Pfam" id="PF04993"/>
    </source>
</evidence>
<evidence type="ECO:0000313" key="3">
    <source>
        <dbReference type="Proteomes" id="UP000613030"/>
    </source>
</evidence>
<feature type="domain" description="TfoX N-terminal" evidence="1">
    <location>
        <begin position="15"/>
        <end position="102"/>
    </location>
</feature>
<accession>A0ABS1KL30</accession>
<gene>
    <name evidence="2" type="ORF">JI741_02405</name>
</gene>
<dbReference type="InterPro" id="IPR007076">
    <property type="entry name" value="TfoX_N"/>
</dbReference>
<name>A0ABS1KL30_9BACT</name>
<comment type="caution">
    <text evidence="2">The sequence shown here is derived from an EMBL/GenBank/DDBJ whole genome shotgun (WGS) entry which is preliminary data.</text>
</comment>
<dbReference type="Pfam" id="PF04993">
    <property type="entry name" value="TfoX_N"/>
    <property type="match status" value="1"/>
</dbReference>
<protein>
    <submittedName>
        <fullName evidence="2">TfoX/Sxy family protein</fullName>
    </submittedName>
</protein>
<dbReference type="Gene3D" id="3.30.1460.30">
    <property type="entry name" value="YgaC/TfoX-N like chaperone"/>
    <property type="match status" value="1"/>
</dbReference>
<proteinExistence type="predicted"/>
<organism evidence="2 3">
    <name type="scientific">Chryseolinea lacunae</name>
    <dbReference type="NCBI Taxonomy" id="2801331"/>
    <lineage>
        <taxon>Bacteria</taxon>
        <taxon>Pseudomonadati</taxon>
        <taxon>Bacteroidota</taxon>
        <taxon>Cytophagia</taxon>
        <taxon>Cytophagales</taxon>
        <taxon>Fulvivirgaceae</taxon>
        <taxon>Chryseolinea</taxon>
    </lineage>
</organism>
<reference evidence="2 3" key="1">
    <citation type="submission" date="2021-01" db="EMBL/GenBank/DDBJ databases">
        <title>Chryseolinea sp. Jin1 Genome sequencing and assembly.</title>
        <authorList>
            <person name="Kim I."/>
        </authorList>
    </citation>
    <scope>NUCLEOTIDE SEQUENCE [LARGE SCALE GENOMIC DNA]</scope>
    <source>
        <strain evidence="2 3">Jin1</strain>
    </source>
</reference>
<dbReference type="SUPFAM" id="SSF159894">
    <property type="entry name" value="YgaC/TfoX-N like"/>
    <property type="match status" value="1"/>
</dbReference>
<dbReference type="Proteomes" id="UP000613030">
    <property type="component" value="Unassembled WGS sequence"/>
</dbReference>
<evidence type="ECO:0000313" key="2">
    <source>
        <dbReference type="EMBL" id="MBL0740048.1"/>
    </source>
</evidence>
<sequence>MAYSEKLADKVREALVDQKKVDEKVMFNGVCFMVNKKMCICVGADELMFRVGPDAYEEALEQPGCRAMIHGKRVMKGFVFVSEDGIRSKKQFDYWVGLALAFNKVAKASKK</sequence>